<dbReference type="PANTHER" id="PTHR36848">
    <property type="entry name" value="DNA-BINDING PROTEIN (PUTATIVE SECRETED PROTEIN)-RELATED"/>
    <property type="match status" value="1"/>
</dbReference>
<feature type="non-terminal residue" evidence="1">
    <location>
        <position position="241"/>
    </location>
</feature>
<dbReference type="Proteomes" id="UP001597083">
    <property type="component" value="Unassembled WGS sequence"/>
</dbReference>
<dbReference type="PANTHER" id="PTHR36848:SF2">
    <property type="entry name" value="SECRETED PROTEIN"/>
    <property type="match status" value="1"/>
</dbReference>
<dbReference type="EMBL" id="JBHTIR010002272">
    <property type="protein sequence ID" value="MFD0853560.1"/>
    <property type="molecule type" value="Genomic_DNA"/>
</dbReference>
<keyword evidence="1" id="KW-0378">Hydrolase</keyword>
<sequence length="241" mass="26530">PDCVVVDHFSRAGTRAVTDFWERRLLTPKIRKLLRKAGGALFEDSIELETEALNWTPGLAEEFEKRRGYALGPYLPVIVLNDEDPVFAYERDVTQHARHDFWLTVSDLFNENHFKPLTEWAHSIGLEFSSQPYGLQTDSIQAAATIDVPEGESLGFKNLDDYRALMGGRDMGGHKVLSSEAGAYQGGAYSTTWKKLLLTMGGAYAAGLNQTVLHGFSYATAPGVAWPGFAGFTPYSGGIGY</sequence>
<feature type="non-terminal residue" evidence="1">
    <location>
        <position position="1"/>
    </location>
</feature>
<proteinExistence type="predicted"/>
<dbReference type="GO" id="GO:0016787">
    <property type="term" value="F:hydrolase activity"/>
    <property type="evidence" value="ECO:0007669"/>
    <property type="project" value="UniProtKB-KW"/>
</dbReference>
<protein>
    <submittedName>
        <fullName evidence="1">Glycosyl hydrolase</fullName>
    </submittedName>
</protein>
<organism evidence="1 2">
    <name type="scientific">Actinomadura adrarensis</name>
    <dbReference type="NCBI Taxonomy" id="1819600"/>
    <lineage>
        <taxon>Bacteria</taxon>
        <taxon>Bacillati</taxon>
        <taxon>Actinomycetota</taxon>
        <taxon>Actinomycetes</taxon>
        <taxon>Streptosporangiales</taxon>
        <taxon>Thermomonosporaceae</taxon>
        <taxon>Actinomadura</taxon>
    </lineage>
</organism>
<dbReference type="InterPro" id="IPR053161">
    <property type="entry name" value="Ulvan_degrading_GH"/>
</dbReference>
<comment type="caution">
    <text evidence="1">The sequence shown here is derived from an EMBL/GenBank/DDBJ whole genome shotgun (WGS) entry which is preliminary data.</text>
</comment>
<keyword evidence="2" id="KW-1185">Reference proteome</keyword>
<evidence type="ECO:0000313" key="2">
    <source>
        <dbReference type="Proteomes" id="UP001597083"/>
    </source>
</evidence>
<gene>
    <name evidence="1" type="ORF">ACFQ07_15090</name>
</gene>
<reference evidence="2" key="1">
    <citation type="journal article" date="2019" name="Int. J. Syst. Evol. Microbiol.">
        <title>The Global Catalogue of Microorganisms (GCM) 10K type strain sequencing project: providing services to taxonomists for standard genome sequencing and annotation.</title>
        <authorList>
            <consortium name="The Broad Institute Genomics Platform"/>
            <consortium name="The Broad Institute Genome Sequencing Center for Infectious Disease"/>
            <person name="Wu L."/>
            <person name="Ma J."/>
        </authorList>
    </citation>
    <scope>NUCLEOTIDE SEQUENCE [LARGE SCALE GENOMIC DNA]</scope>
    <source>
        <strain evidence="2">JCM 31696</strain>
    </source>
</reference>
<name>A0ABW3CI03_9ACTN</name>
<dbReference type="Pfam" id="PF17132">
    <property type="entry name" value="Glyco_hydro_106"/>
    <property type="match status" value="1"/>
</dbReference>
<evidence type="ECO:0000313" key="1">
    <source>
        <dbReference type="EMBL" id="MFD0853560.1"/>
    </source>
</evidence>
<accession>A0ABW3CI03</accession>